<evidence type="ECO:0008006" key="4">
    <source>
        <dbReference type="Google" id="ProtNLM"/>
    </source>
</evidence>
<dbReference type="Proteomes" id="UP000717328">
    <property type="component" value="Unassembled WGS sequence"/>
</dbReference>
<evidence type="ECO:0000313" key="2">
    <source>
        <dbReference type="EMBL" id="KAG5634201.1"/>
    </source>
</evidence>
<gene>
    <name evidence="2" type="ORF">H0H81_002915</name>
</gene>
<feature type="non-terminal residue" evidence="2">
    <location>
        <position position="617"/>
    </location>
</feature>
<dbReference type="InterPro" id="IPR040521">
    <property type="entry name" value="KDZ"/>
</dbReference>
<reference evidence="2" key="2">
    <citation type="submission" date="2021-10" db="EMBL/GenBank/DDBJ databases">
        <title>Phylogenomics reveals ancestral predisposition of the termite-cultivated fungus Termitomyces towards a domesticated lifestyle.</title>
        <authorList>
            <person name="Auxier B."/>
            <person name="Grum-Grzhimaylo A."/>
            <person name="Cardenas M.E."/>
            <person name="Lodge J.D."/>
            <person name="Laessoe T."/>
            <person name="Pedersen O."/>
            <person name="Smith M.E."/>
            <person name="Kuyper T.W."/>
            <person name="Franco-Molano E.A."/>
            <person name="Baroni T.J."/>
            <person name="Aanen D.K."/>
        </authorList>
    </citation>
    <scope>NUCLEOTIDE SEQUENCE</scope>
    <source>
        <strain evidence="2">D49</strain>
    </source>
</reference>
<proteinExistence type="predicted"/>
<name>A0A9P7K3T7_9AGAR</name>
<protein>
    <recommendedName>
        <fullName evidence="4">CxC2-like cysteine cluster KDZ transposase-associated domain-containing protein</fullName>
    </recommendedName>
</protein>
<keyword evidence="3" id="KW-1185">Reference proteome</keyword>
<evidence type="ECO:0000313" key="3">
    <source>
        <dbReference type="Proteomes" id="UP000717328"/>
    </source>
</evidence>
<evidence type="ECO:0000256" key="1">
    <source>
        <dbReference type="SAM" id="MobiDB-lite"/>
    </source>
</evidence>
<comment type="caution">
    <text evidence="2">The sequence shown here is derived from an EMBL/GenBank/DDBJ whole genome shotgun (WGS) entry which is preliminary data.</text>
</comment>
<sequence>IHHKNNKARPAESLTAGDLFMVEEKNYAAHLVVAKEVKEKGTCNEHRAVAEKFVKHIGLDVSGIGATACSRHGAFCPGGVVDFQRGEGQRNIDFSMCHGVARSNVKGIKRIRHIYDVNCQHCVNFRKHVLQNPNFLSYPFDEIETIFGIGEFHINGHIPKCFARYSPQFIEGAANMDGEILESLWAEINEISPSCAPSSLPNRTETLDDHFNSSNFRKGTAIHSTIVKKYRKAVQGAEESEKYFEELAKNISLDKVKLWDTQVAKAQANRTKDVTVMDIFDVQIASCKRPNSCLLNLTMVQKRIALDRRISQHHTEAGQYLPAAAVAAFLGSATINVDDGWFDEEDPDEEAAPMPTNGDFNLDNDDRLPESRSILLPSNMSKQDRKAFGLNSLRKKELALRQGQANEALQAIRIGIGEKSFRFRNNFRPANSKGLKTRAWTLINNAGKKLQQHRLLYRQARQAMILLGADHLTRETYKDLTTDDMKTSTAVQQTNASGQRNAELSWIWRMEGIFDGDEDAFVTELQRVNWIRAKSPRDRWKEELAVTQHEMVWVLLWLQHRAKMWTKRAEGTSKPELAPYAYQQAANWEGMKQIAHTIFLDTNPDLADIFNYSEFQS</sequence>
<dbReference type="OrthoDB" id="3143151at2759"/>
<reference evidence="2" key="1">
    <citation type="submission" date="2021-02" db="EMBL/GenBank/DDBJ databases">
        <authorList>
            <person name="Nieuwenhuis M."/>
            <person name="Van De Peppel L.J.J."/>
        </authorList>
    </citation>
    <scope>NUCLEOTIDE SEQUENCE</scope>
    <source>
        <strain evidence="2">D49</strain>
    </source>
</reference>
<dbReference type="EMBL" id="JABCKI010006560">
    <property type="protein sequence ID" value="KAG5634201.1"/>
    <property type="molecule type" value="Genomic_DNA"/>
</dbReference>
<dbReference type="AlphaFoldDB" id="A0A9P7K3T7"/>
<organism evidence="2 3">
    <name type="scientific">Sphagnurus paluster</name>
    <dbReference type="NCBI Taxonomy" id="117069"/>
    <lineage>
        <taxon>Eukaryota</taxon>
        <taxon>Fungi</taxon>
        <taxon>Dikarya</taxon>
        <taxon>Basidiomycota</taxon>
        <taxon>Agaricomycotina</taxon>
        <taxon>Agaricomycetes</taxon>
        <taxon>Agaricomycetidae</taxon>
        <taxon>Agaricales</taxon>
        <taxon>Tricholomatineae</taxon>
        <taxon>Lyophyllaceae</taxon>
        <taxon>Sphagnurus</taxon>
    </lineage>
</organism>
<accession>A0A9P7K3T7</accession>
<feature type="region of interest" description="Disordered" evidence="1">
    <location>
        <begin position="345"/>
        <end position="364"/>
    </location>
</feature>
<dbReference type="Pfam" id="PF18758">
    <property type="entry name" value="KDZ"/>
    <property type="match status" value="1"/>
</dbReference>